<dbReference type="AlphaFoldDB" id="A0A9D5CBV5"/>
<dbReference type="Proteomes" id="UP001085076">
    <property type="component" value="Miscellaneous, Linkage group lg06"/>
</dbReference>
<reference evidence="2" key="1">
    <citation type="submission" date="2021-03" db="EMBL/GenBank/DDBJ databases">
        <authorList>
            <person name="Li Z."/>
            <person name="Yang C."/>
        </authorList>
    </citation>
    <scope>NUCLEOTIDE SEQUENCE</scope>
    <source>
        <strain evidence="2">Dzin_1.0</strain>
        <tissue evidence="2">Leaf</tissue>
    </source>
</reference>
<protein>
    <submittedName>
        <fullName evidence="2">Uncharacterized protein</fullName>
    </submittedName>
</protein>
<dbReference type="PROSITE" id="PS50005">
    <property type="entry name" value="TPR"/>
    <property type="match status" value="1"/>
</dbReference>
<dbReference type="SMART" id="SM00028">
    <property type="entry name" value="TPR"/>
    <property type="match status" value="3"/>
</dbReference>
<comment type="caution">
    <text evidence="2">The sequence shown here is derived from an EMBL/GenBank/DDBJ whole genome shotgun (WGS) entry which is preliminary data.</text>
</comment>
<dbReference type="PANTHER" id="PTHR47337">
    <property type="entry name" value="TETRATRICOPEPTIDE REPEAT (TPR)-LIKE SUPERFAMILY PROTEIN"/>
    <property type="match status" value="1"/>
</dbReference>
<reference evidence="2" key="2">
    <citation type="journal article" date="2022" name="Hortic Res">
        <title>The genome of Dioscorea zingiberensis sheds light on the biosynthesis, origin and evolution of the medicinally important diosgenin saponins.</title>
        <authorList>
            <person name="Li Y."/>
            <person name="Tan C."/>
            <person name="Li Z."/>
            <person name="Guo J."/>
            <person name="Li S."/>
            <person name="Chen X."/>
            <person name="Wang C."/>
            <person name="Dai X."/>
            <person name="Yang H."/>
            <person name="Song W."/>
            <person name="Hou L."/>
            <person name="Xu J."/>
            <person name="Tong Z."/>
            <person name="Xu A."/>
            <person name="Yuan X."/>
            <person name="Wang W."/>
            <person name="Yang Q."/>
            <person name="Chen L."/>
            <person name="Sun Z."/>
            <person name="Wang K."/>
            <person name="Pan B."/>
            <person name="Chen J."/>
            <person name="Bao Y."/>
            <person name="Liu F."/>
            <person name="Qi X."/>
            <person name="Gang D.R."/>
            <person name="Wen J."/>
            <person name="Li J."/>
        </authorList>
    </citation>
    <scope>NUCLEOTIDE SEQUENCE</scope>
    <source>
        <strain evidence="2">Dzin_1.0</strain>
    </source>
</reference>
<keyword evidence="3" id="KW-1185">Reference proteome</keyword>
<dbReference type="SUPFAM" id="SSF48452">
    <property type="entry name" value="TPR-like"/>
    <property type="match status" value="1"/>
</dbReference>
<evidence type="ECO:0000313" key="2">
    <source>
        <dbReference type="EMBL" id="KAJ0970256.1"/>
    </source>
</evidence>
<dbReference type="PANTHER" id="PTHR47337:SF1">
    <property type="entry name" value="TETRATRICOPEPTIDE REPEAT (TPR)-LIKE SUPERFAMILY PROTEIN"/>
    <property type="match status" value="1"/>
</dbReference>
<sequence>MGMKVEGSGHACWVFEKKFRWVHVPIRFSRSVYSAIAIQALRYAPMDAEDNGKNLVALLYVNRASSMHKLSNIQSSDIFYRIYYDEGNVKFDWKFGFMKKSAPAFNLSSTHLLVCQNAGLLDESLRDCDRAIAIMPAYVKAWFRRGKVNTLLRNYETAIHDFEVALSMESSPSGMGHINKELEMISSHFNCANRFDSSCRASKWKKLDSSDEPLLAVLQCVSTPSKGRGMTSVDDIAPASLIHSEEPLAASIAEHKHECGGSPWSVVLPTDVVLAGRILAKLMEKRRLSGETSKPVELGLAHNYLQIPPKTKLEVHVYAVVLSCCLKHHYGSDYPITGASVSQVHRQDISKVANWFLEGPGTVRHINQGCCLNCGTDLDIESASIDSKSAMAEIQRLEGCLNSNEDPHTLIPDALKSLTRLRLVRHQYSKVVAQAEDIFAEAFVQFGEFEPALQHCQSSIEILKKLFDSSSIVIGNELIKLASIQLSLGDRSAALHTIKRIEEIFSLYYGSHLVDVCPYVVSLREVIGLD</sequence>
<evidence type="ECO:0000313" key="3">
    <source>
        <dbReference type="Proteomes" id="UP001085076"/>
    </source>
</evidence>
<dbReference type="Gene3D" id="1.25.40.10">
    <property type="entry name" value="Tetratricopeptide repeat domain"/>
    <property type="match status" value="2"/>
</dbReference>
<dbReference type="EMBL" id="JAGGNH010000006">
    <property type="protein sequence ID" value="KAJ0970256.1"/>
    <property type="molecule type" value="Genomic_DNA"/>
</dbReference>
<evidence type="ECO:0000256" key="1">
    <source>
        <dbReference type="PROSITE-ProRule" id="PRU00339"/>
    </source>
</evidence>
<organism evidence="2 3">
    <name type="scientific">Dioscorea zingiberensis</name>
    <dbReference type="NCBI Taxonomy" id="325984"/>
    <lineage>
        <taxon>Eukaryota</taxon>
        <taxon>Viridiplantae</taxon>
        <taxon>Streptophyta</taxon>
        <taxon>Embryophyta</taxon>
        <taxon>Tracheophyta</taxon>
        <taxon>Spermatophyta</taxon>
        <taxon>Magnoliopsida</taxon>
        <taxon>Liliopsida</taxon>
        <taxon>Dioscoreales</taxon>
        <taxon>Dioscoreaceae</taxon>
        <taxon>Dioscorea</taxon>
    </lineage>
</organism>
<gene>
    <name evidence="2" type="ORF">J5N97_023133</name>
</gene>
<name>A0A9D5CBV5_9LILI</name>
<dbReference type="InterPro" id="IPR019734">
    <property type="entry name" value="TPR_rpt"/>
</dbReference>
<accession>A0A9D5CBV5</accession>
<dbReference type="OrthoDB" id="1926212at2759"/>
<proteinExistence type="predicted"/>
<keyword evidence="1" id="KW-0802">TPR repeat</keyword>
<feature type="repeat" description="TPR" evidence="1">
    <location>
        <begin position="139"/>
        <end position="172"/>
    </location>
</feature>
<dbReference type="InterPro" id="IPR011990">
    <property type="entry name" value="TPR-like_helical_dom_sf"/>
</dbReference>